<feature type="compositionally biased region" description="Pro residues" evidence="1">
    <location>
        <begin position="480"/>
        <end position="494"/>
    </location>
</feature>
<reference evidence="2 3" key="1">
    <citation type="submission" date="2024-08" db="EMBL/GenBank/DDBJ databases">
        <authorList>
            <person name="Will J Nash"/>
            <person name="Angela Man"/>
            <person name="Seanna McTaggart"/>
            <person name="Kendall Baker"/>
            <person name="Tom Barker"/>
            <person name="Leah Catchpole"/>
            <person name="Alex Durrant"/>
            <person name="Karim Gharbi"/>
            <person name="Naomi Irish"/>
            <person name="Gemy Kaithakottil"/>
            <person name="Debby Ku"/>
            <person name="Aaliyah Providence"/>
            <person name="Felix Shaw"/>
            <person name="David Swarbreck"/>
            <person name="Chris Watkins"/>
            <person name="Ann M. McCartney"/>
            <person name="Giulio Formenti"/>
            <person name="Alice Mouton"/>
            <person name="Noel Vella"/>
            <person name="Bjorn M von Reumont"/>
            <person name="Adriana Vella"/>
            <person name="Wilfried Haerty"/>
        </authorList>
    </citation>
    <scope>NUCLEOTIDE SEQUENCE [LARGE SCALE GENOMIC DNA]</scope>
</reference>
<protein>
    <recommendedName>
        <fullName evidence="4">Shootin-1</fullName>
    </recommendedName>
</protein>
<name>A0ABP1NZA7_XYLVO</name>
<evidence type="ECO:0000256" key="1">
    <source>
        <dbReference type="SAM" id="MobiDB-lite"/>
    </source>
</evidence>
<dbReference type="Gene3D" id="1.20.5.340">
    <property type="match status" value="1"/>
</dbReference>
<dbReference type="PANTHER" id="PTHR46606:SF5">
    <property type="entry name" value="SHOOTIN-1"/>
    <property type="match status" value="1"/>
</dbReference>
<evidence type="ECO:0008006" key="4">
    <source>
        <dbReference type="Google" id="ProtNLM"/>
    </source>
</evidence>
<gene>
    <name evidence="2" type="ORF">XYLVIOL_LOCUS7716</name>
</gene>
<dbReference type="PANTHER" id="PTHR46606">
    <property type="entry name" value="SHOOTIN-1"/>
    <property type="match status" value="1"/>
</dbReference>
<comment type="caution">
    <text evidence="2">The sequence shown here is derived from an EMBL/GenBank/DDBJ whole genome shotgun (WGS) entry which is preliminary data.</text>
</comment>
<feature type="compositionally biased region" description="Basic and acidic residues" evidence="1">
    <location>
        <begin position="555"/>
        <end position="570"/>
    </location>
</feature>
<accession>A0ABP1NZA7</accession>
<evidence type="ECO:0000313" key="2">
    <source>
        <dbReference type="EMBL" id="CAL7946329.1"/>
    </source>
</evidence>
<feature type="region of interest" description="Disordered" evidence="1">
    <location>
        <begin position="474"/>
        <end position="496"/>
    </location>
</feature>
<dbReference type="InterPro" id="IPR024849">
    <property type="entry name" value="Shootin-1"/>
</dbReference>
<feature type="region of interest" description="Disordered" evidence="1">
    <location>
        <begin position="147"/>
        <end position="173"/>
    </location>
</feature>
<keyword evidence="3" id="KW-1185">Reference proteome</keyword>
<dbReference type="EMBL" id="CAXAJV020001294">
    <property type="protein sequence ID" value="CAL7946329.1"/>
    <property type="molecule type" value="Genomic_DNA"/>
</dbReference>
<sequence>MNKTEVSIVLSTDATRTSPSVIHSHIPVPRISNAIKAQDRCPPPRRGSFEKLSRGVSVAAQRASFEKLDASVQQQRSRNNNLSSSSIEMRNHETEKHAHQTVAVANCKTNEPAGVAKLNRSNSLESKWKSKYEESEKRRKLLLQKSEAASKEHADLERKYQQLQRQNSSLQSQVQEKEQKLHKLRTVSEAVCKEYEQLKHQYDVETGAMHKAMQQASQWYRQNRELKRRSQVMAQKLLQSNPEGSLDLELSDEVDSNFEDLDQLRETVKELSKEIARLQTELHSARLQEFEAQEQVTHLTTQLEEERTLRQKCEEKVNEMKVQKENMERVTKMVADEVQALKAQCDCERENAKIMKIEAERVQKERNVLAHQSALLMAEVGDDPNGRLLTVLQEVESLKRLLEEEQQNHASHIQMLEEKLEEKESNVEFEIVEEKLKLAESELEVVTQRAERAEKSLETLEGVVQTLKGKISELEEKLSRPPPPPLPPPPPPPMLNNGGQAIKLLTREKMNSERNAVADMENMLGIAKKTATVTQQPAIDDIINQIKGGRFTLKQTDKQREEERRRRQEAESAPPAVSEMLNILGTMRRRAKPVKQPLKSTDSPT</sequence>
<feature type="region of interest" description="Disordered" evidence="1">
    <location>
        <begin position="550"/>
        <end position="605"/>
    </location>
</feature>
<dbReference type="Proteomes" id="UP001642520">
    <property type="component" value="Unassembled WGS sequence"/>
</dbReference>
<feature type="compositionally biased region" description="Low complexity" evidence="1">
    <location>
        <begin position="161"/>
        <end position="173"/>
    </location>
</feature>
<evidence type="ECO:0000313" key="3">
    <source>
        <dbReference type="Proteomes" id="UP001642520"/>
    </source>
</evidence>
<feature type="compositionally biased region" description="Basic and acidic residues" evidence="1">
    <location>
        <begin position="148"/>
        <end position="160"/>
    </location>
</feature>
<proteinExistence type="predicted"/>
<organism evidence="2 3">
    <name type="scientific">Xylocopa violacea</name>
    <name type="common">Violet carpenter bee</name>
    <name type="synonym">Apis violacea</name>
    <dbReference type="NCBI Taxonomy" id="135666"/>
    <lineage>
        <taxon>Eukaryota</taxon>
        <taxon>Metazoa</taxon>
        <taxon>Ecdysozoa</taxon>
        <taxon>Arthropoda</taxon>
        <taxon>Hexapoda</taxon>
        <taxon>Insecta</taxon>
        <taxon>Pterygota</taxon>
        <taxon>Neoptera</taxon>
        <taxon>Endopterygota</taxon>
        <taxon>Hymenoptera</taxon>
        <taxon>Apocrita</taxon>
        <taxon>Aculeata</taxon>
        <taxon>Apoidea</taxon>
        <taxon>Anthophila</taxon>
        <taxon>Apidae</taxon>
        <taxon>Xylocopa</taxon>
        <taxon>Xylocopa</taxon>
    </lineage>
</organism>